<protein>
    <submittedName>
        <fullName evidence="1">Uncharacterized protein</fullName>
    </submittedName>
</protein>
<dbReference type="RefSeq" id="WP_072319334.1">
    <property type="nucleotide sequence ID" value="NZ_FPJE01000038.1"/>
</dbReference>
<gene>
    <name evidence="1" type="ORF">SAMN02927921_04110</name>
</gene>
<dbReference type="OrthoDB" id="1449227at2"/>
<evidence type="ECO:0000313" key="2">
    <source>
        <dbReference type="Proteomes" id="UP000182248"/>
    </source>
</evidence>
<keyword evidence="2" id="KW-1185">Reference proteome</keyword>
<dbReference type="EMBL" id="FPJE01000038">
    <property type="protein sequence ID" value="SFW76357.1"/>
    <property type="molecule type" value="Genomic_DNA"/>
</dbReference>
<organism evidence="1 2">
    <name type="scientific">Sinomicrobium oceani</name>
    <dbReference type="NCBI Taxonomy" id="1150368"/>
    <lineage>
        <taxon>Bacteria</taxon>
        <taxon>Pseudomonadati</taxon>
        <taxon>Bacteroidota</taxon>
        <taxon>Flavobacteriia</taxon>
        <taxon>Flavobacteriales</taxon>
        <taxon>Flavobacteriaceae</taxon>
        <taxon>Sinomicrobium</taxon>
    </lineage>
</organism>
<dbReference type="AlphaFoldDB" id="A0A1K1RX21"/>
<reference evidence="1 2" key="1">
    <citation type="submission" date="2016-11" db="EMBL/GenBank/DDBJ databases">
        <authorList>
            <person name="Jaros S."/>
            <person name="Januszkiewicz K."/>
            <person name="Wedrychowicz H."/>
        </authorList>
    </citation>
    <scope>NUCLEOTIDE SEQUENCE [LARGE SCALE GENOMIC DNA]</scope>
    <source>
        <strain evidence="1 2">CGMCC 1.12145</strain>
    </source>
</reference>
<accession>A0A1K1RX21</accession>
<dbReference type="Proteomes" id="UP000182248">
    <property type="component" value="Unassembled WGS sequence"/>
</dbReference>
<evidence type="ECO:0000313" key="1">
    <source>
        <dbReference type="EMBL" id="SFW76357.1"/>
    </source>
</evidence>
<proteinExistence type="predicted"/>
<sequence length="59" mass="6941">MKATVRKSLEIPAKKHPKESVIKKVPDTTVDKTFSLVVNLWIFRYEYYREQTNAPTSEQ</sequence>
<name>A0A1K1RX21_9FLAO</name>